<feature type="chain" id="PRO_5012488624" description="Preprotein translocase subunit SecD" evidence="2">
    <location>
        <begin position="25"/>
        <end position="186"/>
    </location>
</feature>
<keyword evidence="2" id="KW-0732">Signal</keyword>
<feature type="compositionally biased region" description="Low complexity" evidence="1">
    <location>
        <begin position="32"/>
        <end position="52"/>
    </location>
</feature>
<name>A0A225MW02_9BURK</name>
<evidence type="ECO:0008006" key="5">
    <source>
        <dbReference type="Google" id="ProtNLM"/>
    </source>
</evidence>
<feature type="region of interest" description="Disordered" evidence="1">
    <location>
        <begin position="32"/>
        <end position="57"/>
    </location>
</feature>
<feature type="signal peptide" evidence="2">
    <location>
        <begin position="1"/>
        <end position="24"/>
    </location>
</feature>
<dbReference type="EMBL" id="NJIH01000003">
    <property type="protein sequence ID" value="OWT63751.1"/>
    <property type="molecule type" value="Genomic_DNA"/>
</dbReference>
<reference evidence="4" key="1">
    <citation type="submission" date="2017-06" db="EMBL/GenBank/DDBJ databases">
        <title>Herbaspirillum phytohormonus sp. nov., isolated from the root nodule of Robinia pseudoacacia in lead-zinc mine.</title>
        <authorList>
            <person name="Fan M."/>
            <person name="Lin Y."/>
        </authorList>
    </citation>
    <scope>NUCLEOTIDE SEQUENCE [LARGE SCALE GENOMIC DNA]</scope>
    <source>
        <strain evidence="4">SC-089</strain>
    </source>
</reference>
<evidence type="ECO:0000313" key="4">
    <source>
        <dbReference type="Proteomes" id="UP000214603"/>
    </source>
</evidence>
<protein>
    <recommendedName>
        <fullName evidence="5">Preprotein translocase subunit SecD</fullName>
    </recommendedName>
</protein>
<dbReference type="Gene3D" id="3.30.1360.200">
    <property type="match status" value="1"/>
</dbReference>
<comment type="caution">
    <text evidence="3">The sequence shown here is derived from an EMBL/GenBank/DDBJ whole genome shotgun (WGS) entry which is preliminary data.</text>
</comment>
<gene>
    <name evidence="3" type="ORF">CEY11_05400</name>
</gene>
<evidence type="ECO:0000256" key="1">
    <source>
        <dbReference type="SAM" id="MobiDB-lite"/>
    </source>
</evidence>
<dbReference type="Proteomes" id="UP000214603">
    <property type="component" value="Unassembled WGS sequence"/>
</dbReference>
<organism evidence="3 4">
    <name type="scientific">Candidimonas nitroreducens</name>
    <dbReference type="NCBI Taxonomy" id="683354"/>
    <lineage>
        <taxon>Bacteria</taxon>
        <taxon>Pseudomonadati</taxon>
        <taxon>Pseudomonadota</taxon>
        <taxon>Betaproteobacteria</taxon>
        <taxon>Burkholderiales</taxon>
        <taxon>Alcaligenaceae</taxon>
        <taxon>Candidimonas</taxon>
    </lineage>
</organism>
<evidence type="ECO:0000256" key="2">
    <source>
        <dbReference type="SAM" id="SignalP"/>
    </source>
</evidence>
<evidence type="ECO:0000313" key="3">
    <source>
        <dbReference type="EMBL" id="OWT63751.1"/>
    </source>
</evidence>
<dbReference type="AlphaFoldDB" id="A0A225MW02"/>
<sequence length="186" mass="19517">MDGFMRSRSALVYGALLCCLPLTACQHLAPKPDAAQAPPAAPTMAAPPAFVAPRPPPQQAQKAAVGFMLAQGQQAQGLSPLKTAKGMIWVLPRPAMTQADLGRVEARRWDKGQPFVRFGFSPEGAKKLANISSRYKGKILVVAVGSSIIGLMRLDGPVGNGTLDLPVASERAAIDIANAVGLAPRR</sequence>
<accession>A0A225MW02</accession>
<proteinExistence type="predicted"/>
<keyword evidence="4" id="KW-1185">Reference proteome</keyword>